<reference evidence="1 2" key="1">
    <citation type="journal article" date="2017" name="Genome Announc.">
        <title>Complete Genome Sequences of Two Acetylene-Fermenting Pelobacter acetylenicus Strains.</title>
        <authorList>
            <person name="Sutton J.M."/>
            <person name="Baesman S.M."/>
            <person name="Fierst J.L."/>
            <person name="Poret-Peterson A.T."/>
            <person name="Oremland R.S."/>
            <person name="Dunlap D.S."/>
            <person name="Akob D.M."/>
        </authorList>
    </citation>
    <scope>NUCLEOTIDE SEQUENCE [LARGE SCALE GENOMIC DNA]</scope>
    <source>
        <strain evidence="1 2">DSM 3247</strain>
    </source>
</reference>
<dbReference type="STRING" id="29542.A6070_06070"/>
<dbReference type="Proteomes" id="UP000182264">
    <property type="component" value="Chromosome"/>
</dbReference>
<proteinExistence type="predicted"/>
<dbReference type="EMBL" id="CP015518">
    <property type="protein sequence ID" value="APG25660.1"/>
    <property type="molecule type" value="Genomic_DNA"/>
</dbReference>
<name>A0A1L3GID4_SYNAC</name>
<keyword evidence="2" id="KW-1185">Reference proteome</keyword>
<sequence>MQYDDITKLILQACFEVSNELGSGFLESVYEKSLLVALEDLGLNARAQVPIKVNFRNRVVGDYFADIMVNNQVLIELKAVKKLAPEHVAQVLNYLKASKIEAGLLVNFGNPRLEYRRFNNYSSPI</sequence>
<evidence type="ECO:0000313" key="2">
    <source>
        <dbReference type="Proteomes" id="UP000182264"/>
    </source>
</evidence>
<dbReference type="RefSeq" id="WP_072287500.1">
    <property type="nucleotide sequence ID" value="NZ_CP015455.1"/>
</dbReference>
<protein>
    <submittedName>
        <fullName evidence="1">GxxExxY protein</fullName>
    </submittedName>
</protein>
<organism evidence="1 2">
    <name type="scientific">Syntrophotalea acetylenica</name>
    <name type="common">Pelobacter acetylenicus</name>
    <dbReference type="NCBI Taxonomy" id="29542"/>
    <lineage>
        <taxon>Bacteria</taxon>
        <taxon>Pseudomonadati</taxon>
        <taxon>Thermodesulfobacteriota</taxon>
        <taxon>Desulfuromonadia</taxon>
        <taxon>Desulfuromonadales</taxon>
        <taxon>Syntrophotaleaceae</taxon>
        <taxon>Syntrophotalea</taxon>
    </lineage>
</organism>
<accession>A0A1L3GID4</accession>
<evidence type="ECO:0000313" key="1">
    <source>
        <dbReference type="EMBL" id="APG25660.1"/>
    </source>
</evidence>
<gene>
    <name evidence="1" type="ORF">A7E75_12035</name>
</gene>
<dbReference type="NCBIfam" id="TIGR04256">
    <property type="entry name" value="GxxExxY"/>
    <property type="match status" value="1"/>
</dbReference>
<dbReference type="Pfam" id="PF13366">
    <property type="entry name" value="PDDEXK_3"/>
    <property type="match status" value="1"/>
</dbReference>
<dbReference type="AlphaFoldDB" id="A0A1L3GID4"/>
<dbReference type="InterPro" id="IPR026350">
    <property type="entry name" value="GxxExxY"/>
</dbReference>
<dbReference type="KEGG" id="pace:A6070_06070"/>
<dbReference type="OrthoDB" id="9798792at2"/>